<dbReference type="InterPro" id="IPR015797">
    <property type="entry name" value="NUDIX_hydrolase-like_dom_sf"/>
</dbReference>
<gene>
    <name evidence="5" type="ORF">GCM10009830_33280</name>
</gene>
<dbReference type="InterPro" id="IPR000086">
    <property type="entry name" value="NUDIX_hydrolase_dom"/>
</dbReference>
<dbReference type="PROSITE" id="PS51462">
    <property type="entry name" value="NUDIX"/>
    <property type="match status" value="1"/>
</dbReference>
<evidence type="ECO:0000313" key="5">
    <source>
        <dbReference type="EMBL" id="GAA1683407.1"/>
    </source>
</evidence>
<dbReference type="PANTHER" id="PTHR43736:SF1">
    <property type="entry name" value="DIHYDRONEOPTERIN TRIPHOSPHATE DIPHOSPHATASE"/>
    <property type="match status" value="1"/>
</dbReference>
<dbReference type="Proteomes" id="UP001499851">
    <property type="component" value="Unassembled WGS sequence"/>
</dbReference>
<dbReference type="RefSeq" id="WP_344488346.1">
    <property type="nucleotide sequence ID" value="NZ_BAAAQF010000012.1"/>
</dbReference>
<dbReference type="InterPro" id="IPR020084">
    <property type="entry name" value="NUDIX_hydrolase_CS"/>
</dbReference>
<evidence type="ECO:0000256" key="1">
    <source>
        <dbReference type="ARBA" id="ARBA00005582"/>
    </source>
</evidence>
<evidence type="ECO:0000256" key="3">
    <source>
        <dbReference type="RuleBase" id="RU003476"/>
    </source>
</evidence>
<dbReference type="EMBL" id="BAAAQF010000012">
    <property type="protein sequence ID" value="GAA1683407.1"/>
    <property type="molecule type" value="Genomic_DNA"/>
</dbReference>
<dbReference type="SUPFAM" id="SSF55811">
    <property type="entry name" value="Nudix"/>
    <property type="match status" value="1"/>
</dbReference>
<evidence type="ECO:0000259" key="4">
    <source>
        <dbReference type="PROSITE" id="PS51462"/>
    </source>
</evidence>
<dbReference type="PRINTS" id="PR00502">
    <property type="entry name" value="NUDIXFAMILY"/>
</dbReference>
<organism evidence="5 6">
    <name type="scientific">Glycomyces endophyticus</name>
    <dbReference type="NCBI Taxonomy" id="480996"/>
    <lineage>
        <taxon>Bacteria</taxon>
        <taxon>Bacillati</taxon>
        <taxon>Actinomycetota</taxon>
        <taxon>Actinomycetes</taxon>
        <taxon>Glycomycetales</taxon>
        <taxon>Glycomycetaceae</taxon>
        <taxon>Glycomyces</taxon>
    </lineage>
</organism>
<comment type="similarity">
    <text evidence="1 3">Belongs to the Nudix hydrolase family.</text>
</comment>
<sequence length="144" mass="15600">MDDHLIDKLTAEAARDGIAQLVVGAVILDEGKVLLLKRPADDFMGGLWELPSGKVDPGERLDAALAREVKEETGLDLAETTAYLGHFDYTSGSGKPSRQFNFAIEVSATEPVVLTEHDDFQWREVTDDLPVSASVKVTLSAMGE</sequence>
<evidence type="ECO:0000313" key="6">
    <source>
        <dbReference type="Proteomes" id="UP001499851"/>
    </source>
</evidence>
<reference evidence="5 6" key="1">
    <citation type="journal article" date="2019" name="Int. J. Syst. Evol. Microbiol.">
        <title>The Global Catalogue of Microorganisms (GCM) 10K type strain sequencing project: providing services to taxonomists for standard genome sequencing and annotation.</title>
        <authorList>
            <consortium name="The Broad Institute Genomics Platform"/>
            <consortium name="The Broad Institute Genome Sequencing Center for Infectious Disease"/>
            <person name="Wu L."/>
            <person name="Ma J."/>
        </authorList>
    </citation>
    <scope>NUCLEOTIDE SEQUENCE [LARGE SCALE GENOMIC DNA]</scope>
    <source>
        <strain evidence="5 6">JCM 16001</strain>
    </source>
</reference>
<evidence type="ECO:0000256" key="2">
    <source>
        <dbReference type="ARBA" id="ARBA00022801"/>
    </source>
</evidence>
<dbReference type="PANTHER" id="PTHR43736">
    <property type="entry name" value="ADP-RIBOSE PYROPHOSPHATASE"/>
    <property type="match status" value="1"/>
</dbReference>
<comment type="caution">
    <text evidence="5">The sequence shown here is derived from an EMBL/GenBank/DDBJ whole genome shotgun (WGS) entry which is preliminary data.</text>
</comment>
<dbReference type="Pfam" id="PF00293">
    <property type="entry name" value="NUDIX"/>
    <property type="match status" value="1"/>
</dbReference>
<feature type="domain" description="Nudix hydrolase" evidence="4">
    <location>
        <begin position="18"/>
        <end position="144"/>
    </location>
</feature>
<dbReference type="PROSITE" id="PS00893">
    <property type="entry name" value="NUDIX_BOX"/>
    <property type="match status" value="1"/>
</dbReference>
<protein>
    <recommendedName>
        <fullName evidence="4">Nudix hydrolase domain-containing protein</fullName>
    </recommendedName>
</protein>
<keyword evidence="6" id="KW-1185">Reference proteome</keyword>
<keyword evidence="2 3" id="KW-0378">Hydrolase</keyword>
<dbReference type="Gene3D" id="3.90.79.10">
    <property type="entry name" value="Nucleoside Triphosphate Pyrophosphohydrolase"/>
    <property type="match status" value="1"/>
</dbReference>
<accession>A0ABN2H7V8</accession>
<dbReference type="InterPro" id="IPR020476">
    <property type="entry name" value="Nudix_hydrolase"/>
</dbReference>
<proteinExistence type="inferred from homology"/>
<name>A0ABN2H7V8_9ACTN</name>